<organism evidence="1">
    <name type="scientific">marine sediment metagenome</name>
    <dbReference type="NCBI Taxonomy" id="412755"/>
    <lineage>
        <taxon>unclassified sequences</taxon>
        <taxon>metagenomes</taxon>
        <taxon>ecological metagenomes</taxon>
    </lineage>
</organism>
<dbReference type="EMBL" id="LAZR01010052">
    <property type="protein sequence ID" value="KKM69091.1"/>
    <property type="molecule type" value="Genomic_DNA"/>
</dbReference>
<gene>
    <name evidence="1" type="ORF">LCGC14_1454420</name>
</gene>
<name>A0A0F9K362_9ZZZZ</name>
<protein>
    <submittedName>
        <fullName evidence="1">Uncharacterized protein</fullName>
    </submittedName>
</protein>
<proteinExistence type="predicted"/>
<sequence>MKKKKEDIQSKQIKELFDYCETTSKSKPDGEFDRGYNYGLEHIAGQIKKIIDTNDVFSWSKEEYLNTINRNKRN</sequence>
<accession>A0A0F9K362</accession>
<reference evidence="1" key="1">
    <citation type="journal article" date="2015" name="Nature">
        <title>Complex archaea that bridge the gap between prokaryotes and eukaryotes.</title>
        <authorList>
            <person name="Spang A."/>
            <person name="Saw J.H."/>
            <person name="Jorgensen S.L."/>
            <person name="Zaremba-Niedzwiedzka K."/>
            <person name="Martijn J."/>
            <person name="Lind A.E."/>
            <person name="van Eijk R."/>
            <person name="Schleper C."/>
            <person name="Guy L."/>
            <person name="Ettema T.J."/>
        </authorList>
    </citation>
    <scope>NUCLEOTIDE SEQUENCE</scope>
</reference>
<evidence type="ECO:0000313" key="1">
    <source>
        <dbReference type="EMBL" id="KKM69091.1"/>
    </source>
</evidence>
<comment type="caution">
    <text evidence="1">The sequence shown here is derived from an EMBL/GenBank/DDBJ whole genome shotgun (WGS) entry which is preliminary data.</text>
</comment>
<dbReference type="AlphaFoldDB" id="A0A0F9K362"/>